<evidence type="ECO:0000256" key="14">
    <source>
        <dbReference type="ARBA" id="ARBA00023316"/>
    </source>
</evidence>
<dbReference type="STRING" id="1618369.UV54_C0016G0026"/>
<evidence type="ECO:0000256" key="3">
    <source>
        <dbReference type="ARBA" id="ARBA00004496"/>
    </source>
</evidence>
<keyword evidence="5 16" id="KW-0963">Cytoplasm</keyword>
<dbReference type="PANTHER" id="PTHR21071:SF4">
    <property type="entry name" value="UDP-N-ACETYLENOLPYRUVOYLGLUCOSAMINE REDUCTASE"/>
    <property type="match status" value="1"/>
</dbReference>
<feature type="domain" description="UDP-N-acetylenolpyruvoylglucosamine reductase C-terminal" evidence="18">
    <location>
        <begin position="164"/>
        <end position="255"/>
    </location>
</feature>
<evidence type="ECO:0000256" key="12">
    <source>
        <dbReference type="ARBA" id="ARBA00023002"/>
    </source>
</evidence>
<evidence type="ECO:0000256" key="8">
    <source>
        <dbReference type="ARBA" id="ARBA00022827"/>
    </source>
</evidence>
<feature type="active site" description="Proton donor" evidence="16">
    <location>
        <position position="181"/>
    </location>
</feature>
<reference evidence="19 20" key="1">
    <citation type="journal article" date="2015" name="Nature">
        <title>rRNA introns, odd ribosomes, and small enigmatic genomes across a large radiation of phyla.</title>
        <authorList>
            <person name="Brown C.T."/>
            <person name="Hug L.A."/>
            <person name="Thomas B.C."/>
            <person name="Sharon I."/>
            <person name="Castelle C.J."/>
            <person name="Singh A."/>
            <person name="Wilkins M.J."/>
            <person name="Williams K.H."/>
            <person name="Banfield J.F."/>
        </authorList>
    </citation>
    <scope>NUCLEOTIDE SEQUENCE [LARGE SCALE GENOMIC DNA]</scope>
</reference>
<sequence>MKIINNQVLAEYTSFKIGGPAEYFCVAKTTKELITAVKLAKKNHWPVYLLGSGSNVLISDQGLPGLVIKNETDKIKILPRQQVELDSGVFLPKAIFYLIDRGLIGLEVFSGIPATVGGATSVKMHGVGALWEDFIVKVKRYENIILSVIIQLQSGDKAAALAKAKAIQTAKAHQPQRSSGCIFRNIADISTGYLIDKKLHLKGKRIGQAIISEKHANFIENLGGATAKDVLQLIKLVQNKAKQQLNLDLPLEIEVYGY</sequence>
<dbReference type="InterPro" id="IPR016169">
    <property type="entry name" value="FAD-bd_PCMH_sub2"/>
</dbReference>
<dbReference type="GO" id="GO:0008762">
    <property type="term" value="F:UDP-N-acetylmuramate dehydrogenase activity"/>
    <property type="evidence" value="ECO:0007669"/>
    <property type="project" value="UniProtKB-UniRule"/>
</dbReference>
<dbReference type="GO" id="GO:0009252">
    <property type="term" value="P:peptidoglycan biosynthetic process"/>
    <property type="evidence" value="ECO:0007669"/>
    <property type="project" value="UniProtKB-UniRule"/>
</dbReference>
<keyword evidence="12 16" id="KW-0560">Oxidoreductase</keyword>
<feature type="domain" description="FAD linked oxidase N-terminal" evidence="17">
    <location>
        <begin position="23"/>
        <end position="138"/>
    </location>
</feature>
<evidence type="ECO:0000256" key="4">
    <source>
        <dbReference type="ARBA" id="ARBA00004752"/>
    </source>
</evidence>
<dbReference type="GO" id="GO:0008360">
    <property type="term" value="P:regulation of cell shape"/>
    <property type="evidence" value="ECO:0007669"/>
    <property type="project" value="UniProtKB-KW"/>
</dbReference>
<comment type="caution">
    <text evidence="19">The sequence shown here is derived from an EMBL/GenBank/DDBJ whole genome shotgun (WGS) entry which is preliminary data.</text>
</comment>
<dbReference type="EMBL" id="LCEW01000016">
    <property type="protein sequence ID" value="KKS80111.1"/>
    <property type="molecule type" value="Genomic_DNA"/>
</dbReference>
<keyword evidence="10 16" id="KW-0133">Cell shape</keyword>
<evidence type="ECO:0000256" key="2">
    <source>
        <dbReference type="ARBA" id="ARBA00003921"/>
    </source>
</evidence>
<evidence type="ECO:0000259" key="18">
    <source>
        <dbReference type="Pfam" id="PF02873"/>
    </source>
</evidence>
<keyword evidence="6 16" id="KW-0132">Cell division</keyword>
<dbReference type="InterPro" id="IPR016167">
    <property type="entry name" value="FAD-bd_PCMH_sub1"/>
</dbReference>
<proteinExistence type="inferred from homology"/>
<dbReference type="PANTHER" id="PTHR21071">
    <property type="entry name" value="UDP-N-ACETYLENOLPYRUVOYLGLUCOSAMINE REDUCTASE"/>
    <property type="match status" value="1"/>
</dbReference>
<dbReference type="GO" id="GO:0005829">
    <property type="term" value="C:cytosol"/>
    <property type="evidence" value="ECO:0007669"/>
    <property type="project" value="TreeGrafter"/>
</dbReference>
<evidence type="ECO:0000256" key="7">
    <source>
        <dbReference type="ARBA" id="ARBA00022630"/>
    </source>
</evidence>
<evidence type="ECO:0000256" key="16">
    <source>
        <dbReference type="HAMAP-Rule" id="MF_00037"/>
    </source>
</evidence>
<evidence type="ECO:0000313" key="20">
    <source>
        <dbReference type="Proteomes" id="UP000034213"/>
    </source>
</evidence>
<comment type="caution">
    <text evidence="16">Lacks conserved residue(s) required for the propagation of feature annotation.</text>
</comment>
<dbReference type="InterPro" id="IPR003170">
    <property type="entry name" value="MurB"/>
</dbReference>
<dbReference type="Pfam" id="PF01565">
    <property type="entry name" value="FAD_binding_4"/>
    <property type="match status" value="1"/>
</dbReference>
<dbReference type="Proteomes" id="UP000034213">
    <property type="component" value="Unassembled WGS sequence"/>
</dbReference>
<dbReference type="Gene3D" id="3.30.43.10">
    <property type="entry name" value="Uridine Diphospho-n-acetylenolpyruvylglucosamine Reductase, domain 2"/>
    <property type="match status" value="1"/>
</dbReference>
<comment type="cofactor">
    <cofactor evidence="1 16">
        <name>FAD</name>
        <dbReference type="ChEBI" id="CHEBI:57692"/>
    </cofactor>
</comment>
<evidence type="ECO:0000256" key="6">
    <source>
        <dbReference type="ARBA" id="ARBA00022618"/>
    </source>
</evidence>
<comment type="function">
    <text evidence="2 16">Cell wall formation.</text>
</comment>
<evidence type="ECO:0000256" key="11">
    <source>
        <dbReference type="ARBA" id="ARBA00022984"/>
    </source>
</evidence>
<dbReference type="AlphaFoldDB" id="A0A0G1EAQ0"/>
<dbReference type="GO" id="GO:0071555">
    <property type="term" value="P:cell wall organization"/>
    <property type="evidence" value="ECO:0007669"/>
    <property type="project" value="UniProtKB-KW"/>
</dbReference>
<dbReference type="Gene3D" id="3.30.465.10">
    <property type="match status" value="1"/>
</dbReference>
<evidence type="ECO:0000256" key="10">
    <source>
        <dbReference type="ARBA" id="ARBA00022960"/>
    </source>
</evidence>
<dbReference type="SUPFAM" id="SSF56176">
    <property type="entry name" value="FAD-binding/transporter-associated domain-like"/>
    <property type="match status" value="1"/>
</dbReference>
<keyword evidence="9 16" id="KW-0521">NADP</keyword>
<evidence type="ECO:0000256" key="1">
    <source>
        <dbReference type="ARBA" id="ARBA00001974"/>
    </source>
</evidence>
<dbReference type="InterPro" id="IPR036318">
    <property type="entry name" value="FAD-bd_PCMH-like_sf"/>
</dbReference>
<comment type="catalytic activity">
    <reaction evidence="15 16">
        <text>UDP-N-acetyl-alpha-D-muramate + NADP(+) = UDP-N-acetyl-3-O-(1-carboxyvinyl)-alpha-D-glucosamine + NADPH + H(+)</text>
        <dbReference type="Rhea" id="RHEA:12248"/>
        <dbReference type="ChEBI" id="CHEBI:15378"/>
        <dbReference type="ChEBI" id="CHEBI:57783"/>
        <dbReference type="ChEBI" id="CHEBI:58349"/>
        <dbReference type="ChEBI" id="CHEBI:68483"/>
        <dbReference type="ChEBI" id="CHEBI:70757"/>
        <dbReference type="EC" id="1.3.1.98"/>
    </reaction>
</comment>
<accession>A0A0G1EAQ0</accession>
<evidence type="ECO:0000256" key="13">
    <source>
        <dbReference type="ARBA" id="ARBA00023306"/>
    </source>
</evidence>
<dbReference type="InterPro" id="IPR011601">
    <property type="entry name" value="MurB_C"/>
</dbReference>
<protein>
    <recommendedName>
        <fullName evidence="16">UDP-N-acetylenolpyruvoylglucosamine reductase</fullName>
        <ecNumber evidence="16">1.3.1.98</ecNumber>
    </recommendedName>
    <alternativeName>
        <fullName evidence="16">UDP-N-acetylmuramate dehydrogenase</fullName>
    </alternativeName>
</protein>
<comment type="pathway">
    <text evidence="4 16">Cell wall biogenesis; peptidoglycan biosynthesis.</text>
</comment>
<evidence type="ECO:0000256" key="9">
    <source>
        <dbReference type="ARBA" id="ARBA00022857"/>
    </source>
</evidence>
<evidence type="ECO:0000313" key="19">
    <source>
        <dbReference type="EMBL" id="KKS80111.1"/>
    </source>
</evidence>
<dbReference type="SUPFAM" id="SSF56194">
    <property type="entry name" value="Uridine diphospho-N-Acetylenolpyruvylglucosamine reductase, MurB, C-terminal domain"/>
    <property type="match status" value="1"/>
</dbReference>
<gene>
    <name evidence="16" type="primary">murB</name>
    <name evidence="19" type="ORF">UV54_C0016G0026</name>
</gene>
<comment type="subcellular location">
    <subcellularLocation>
        <location evidence="3 16">Cytoplasm</location>
    </subcellularLocation>
</comment>
<dbReference type="HAMAP" id="MF_00037">
    <property type="entry name" value="MurB"/>
    <property type="match status" value="1"/>
</dbReference>
<keyword evidence="14 16" id="KW-0961">Cell wall biogenesis/degradation</keyword>
<keyword evidence="11 16" id="KW-0573">Peptidoglycan synthesis</keyword>
<keyword evidence="13 16" id="KW-0131">Cell cycle</keyword>
<dbReference type="InterPro" id="IPR036635">
    <property type="entry name" value="MurB_C_sf"/>
</dbReference>
<dbReference type="Pfam" id="PF02873">
    <property type="entry name" value="MurB_C"/>
    <property type="match status" value="1"/>
</dbReference>
<organism evidence="19 20">
    <name type="scientific">Candidatus Beckwithbacteria bacterium GW2011_GWA2_43_10</name>
    <dbReference type="NCBI Taxonomy" id="1618369"/>
    <lineage>
        <taxon>Bacteria</taxon>
        <taxon>Candidatus Beckwithiibacteriota</taxon>
    </lineage>
</organism>
<comment type="similarity">
    <text evidence="16">Belongs to the MurB family.</text>
</comment>
<dbReference type="Gene3D" id="3.90.78.10">
    <property type="entry name" value="UDP-N-acetylenolpyruvoylglucosamine reductase, C-terminal domain"/>
    <property type="match status" value="1"/>
</dbReference>
<keyword evidence="8 16" id="KW-0274">FAD</keyword>
<evidence type="ECO:0000259" key="17">
    <source>
        <dbReference type="Pfam" id="PF01565"/>
    </source>
</evidence>
<evidence type="ECO:0000256" key="15">
    <source>
        <dbReference type="ARBA" id="ARBA00048914"/>
    </source>
</evidence>
<dbReference type="PATRIC" id="fig|1618369.3.peg.289"/>
<feature type="active site" evidence="16">
    <location>
        <position position="252"/>
    </location>
</feature>
<dbReference type="EC" id="1.3.1.98" evidence="16"/>
<keyword evidence="7 16" id="KW-0285">Flavoprotein</keyword>
<name>A0A0G1EAQ0_9BACT</name>
<dbReference type="UniPathway" id="UPA00219"/>
<dbReference type="GO" id="GO:0050660">
    <property type="term" value="F:flavin adenine dinucleotide binding"/>
    <property type="evidence" value="ECO:0007669"/>
    <property type="project" value="InterPro"/>
</dbReference>
<evidence type="ECO:0000256" key="5">
    <source>
        <dbReference type="ARBA" id="ARBA00022490"/>
    </source>
</evidence>
<dbReference type="InterPro" id="IPR006094">
    <property type="entry name" value="Oxid_FAD_bind_N"/>
</dbReference>
<dbReference type="GO" id="GO:0051301">
    <property type="term" value="P:cell division"/>
    <property type="evidence" value="ECO:0007669"/>
    <property type="project" value="UniProtKB-KW"/>
</dbReference>